<accession>A0ABM6K3Y3</accession>
<reference evidence="1 2" key="1">
    <citation type="submission" date="2016-10" db="EMBL/GenBank/DDBJ databases">
        <title>Complete Genome Assembly of Pantoea stewartii subsp. stewartii DC283, a Corn Pathogen.</title>
        <authorList>
            <person name="Duong D.A."/>
            <person name="Stevens A.M."/>
            <person name="Jensen R.V."/>
        </authorList>
    </citation>
    <scope>NUCLEOTIDE SEQUENCE [LARGE SCALE GENOMIC DNA]</scope>
    <source>
        <strain evidence="1 2">DC283</strain>
    </source>
</reference>
<evidence type="ECO:0008006" key="3">
    <source>
        <dbReference type="Google" id="ProtNLM"/>
    </source>
</evidence>
<proteinExistence type="predicted"/>
<sequence length="76" mass="8978">MKTRPRGGFFYAFAVRLPHLFLRRLCCLHLCLTQPTDTDAVYTNLTHPVARLRRMNHRFQAKINWLKEKTCEAGFV</sequence>
<evidence type="ECO:0000313" key="2">
    <source>
        <dbReference type="Proteomes" id="UP000192380"/>
    </source>
</evidence>
<keyword evidence="2" id="KW-1185">Reference proteome</keyword>
<name>A0ABM6K3Y3_PANSE</name>
<gene>
    <name evidence="1" type="ORF">DSJ_05140</name>
</gene>
<dbReference type="Proteomes" id="UP000192380">
    <property type="component" value="Chromosome"/>
</dbReference>
<dbReference type="EMBL" id="CP017581">
    <property type="protein sequence ID" value="ARF48789.1"/>
    <property type="molecule type" value="Genomic_DNA"/>
</dbReference>
<evidence type="ECO:0000313" key="1">
    <source>
        <dbReference type="EMBL" id="ARF48789.1"/>
    </source>
</evidence>
<protein>
    <recommendedName>
        <fullName evidence="3">Secreted protein</fullName>
    </recommendedName>
</protein>
<organism evidence="1 2">
    <name type="scientific">Pantoea stewartii subsp. stewartii DC283</name>
    <dbReference type="NCBI Taxonomy" id="660596"/>
    <lineage>
        <taxon>Bacteria</taxon>
        <taxon>Pseudomonadati</taxon>
        <taxon>Pseudomonadota</taxon>
        <taxon>Gammaproteobacteria</taxon>
        <taxon>Enterobacterales</taxon>
        <taxon>Erwiniaceae</taxon>
        <taxon>Pantoea</taxon>
    </lineage>
</organism>